<dbReference type="RefSeq" id="WP_073307270.1">
    <property type="nucleotide sequence ID" value="NZ_FQWV01000002.1"/>
</dbReference>
<dbReference type="AlphaFoldDB" id="A0A1M5MDS3"/>
<dbReference type="EMBL" id="FQWV01000002">
    <property type="protein sequence ID" value="SHG75302.1"/>
    <property type="molecule type" value="Genomic_DNA"/>
</dbReference>
<name>A0A1M5MDS3_9EURY</name>
<keyword evidence="3" id="KW-1185">Reference proteome</keyword>
<feature type="compositionally biased region" description="Basic and acidic residues" evidence="1">
    <location>
        <begin position="97"/>
        <end position="108"/>
    </location>
</feature>
<organism evidence="2 3">
    <name type="scientific">Halobaculum gomorrense</name>
    <dbReference type="NCBI Taxonomy" id="43928"/>
    <lineage>
        <taxon>Archaea</taxon>
        <taxon>Methanobacteriati</taxon>
        <taxon>Methanobacteriota</taxon>
        <taxon>Stenosarchaea group</taxon>
        <taxon>Halobacteria</taxon>
        <taxon>Halobacteriales</taxon>
        <taxon>Haloferacaceae</taxon>
        <taxon>Halobaculum</taxon>
    </lineage>
</organism>
<evidence type="ECO:0000256" key="1">
    <source>
        <dbReference type="SAM" id="MobiDB-lite"/>
    </source>
</evidence>
<protein>
    <submittedName>
        <fullName evidence="2">Uncharacterized protein</fullName>
    </submittedName>
</protein>
<proteinExistence type="predicted"/>
<feature type="region of interest" description="Disordered" evidence="1">
    <location>
        <begin position="34"/>
        <end position="108"/>
    </location>
</feature>
<sequence length="108" mass="11690">MSDPETDADELFDALRARLESGEETLESLLAELTDDGADEEPVGDPRVALSRTLRREMRETGHGPAKTATEIRERAAASDRSPVEQLRADYGAPGAPDHRDEAGGDDD</sequence>
<gene>
    <name evidence="2" type="ORF">SAMN05443636_0975</name>
</gene>
<accession>A0A1M5MDS3</accession>
<feature type="compositionally biased region" description="Acidic residues" evidence="1">
    <location>
        <begin position="34"/>
        <end position="43"/>
    </location>
</feature>
<evidence type="ECO:0000313" key="3">
    <source>
        <dbReference type="Proteomes" id="UP000184357"/>
    </source>
</evidence>
<dbReference type="STRING" id="43928.SAMN05443636_0975"/>
<dbReference type="Proteomes" id="UP000184357">
    <property type="component" value="Unassembled WGS sequence"/>
</dbReference>
<reference evidence="2 3" key="1">
    <citation type="submission" date="2016-11" db="EMBL/GenBank/DDBJ databases">
        <authorList>
            <person name="Jaros S."/>
            <person name="Januszkiewicz K."/>
            <person name="Wedrychowicz H."/>
        </authorList>
    </citation>
    <scope>NUCLEOTIDE SEQUENCE [LARGE SCALE GENOMIC DNA]</scope>
    <source>
        <strain evidence="2 3">DSM 9297</strain>
    </source>
</reference>
<evidence type="ECO:0000313" key="2">
    <source>
        <dbReference type="EMBL" id="SHG75302.1"/>
    </source>
</evidence>